<dbReference type="AlphaFoldDB" id="A0A7W0CF82"/>
<gene>
    <name evidence="2" type="ORF">HNR30_001272</name>
</gene>
<dbReference type="SMART" id="SM00960">
    <property type="entry name" value="Robl_LC7"/>
    <property type="match status" value="1"/>
</dbReference>
<dbReference type="Gene3D" id="3.30.450.30">
    <property type="entry name" value="Dynein light chain 2a, cytoplasmic"/>
    <property type="match status" value="1"/>
</dbReference>
<organism evidence="2 3">
    <name type="scientific">Nonomuraea soli</name>
    <dbReference type="NCBI Taxonomy" id="1032476"/>
    <lineage>
        <taxon>Bacteria</taxon>
        <taxon>Bacillati</taxon>
        <taxon>Actinomycetota</taxon>
        <taxon>Actinomycetes</taxon>
        <taxon>Streptosporangiales</taxon>
        <taxon>Streptosporangiaceae</taxon>
        <taxon>Nonomuraea</taxon>
    </lineage>
</organism>
<comment type="caution">
    <text evidence="2">The sequence shown here is derived from an EMBL/GenBank/DDBJ whole genome shotgun (WGS) entry which is preliminary data.</text>
</comment>
<dbReference type="InterPro" id="IPR004942">
    <property type="entry name" value="Roadblock/LAMTOR2_dom"/>
</dbReference>
<evidence type="ECO:0000313" key="2">
    <source>
        <dbReference type="EMBL" id="MBA2889937.1"/>
    </source>
</evidence>
<reference evidence="2 3" key="1">
    <citation type="submission" date="2020-07" db="EMBL/GenBank/DDBJ databases">
        <title>Genomic Encyclopedia of Type Strains, Phase IV (KMG-IV): sequencing the most valuable type-strain genomes for metagenomic binning, comparative biology and taxonomic classification.</title>
        <authorList>
            <person name="Goeker M."/>
        </authorList>
    </citation>
    <scope>NUCLEOTIDE SEQUENCE [LARGE SCALE GENOMIC DNA]</scope>
    <source>
        <strain evidence="2 3">DSM 45533</strain>
    </source>
</reference>
<proteinExistence type="predicted"/>
<protein>
    <recommendedName>
        <fullName evidence="1">Roadblock/LAMTOR2 domain-containing protein</fullName>
    </recommendedName>
</protein>
<keyword evidence="3" id="KW-1185">Reference proteome</keyword>
<accession>A0A7W0CF82</accession>
<dbReference type="RefSeq" id="WP_181608674.1">
    <property type="nucleotide sequence ID" value="NZ_BAABAM010000001.1"/>
</dbReference>
<dbReference type="SUPFAM" id="SSF103196">
    <property type="entry name" value="Roadblock/LC7 domain"/>
    <property type="match status" value="1"/>
</dbReference>
<name>A0A7W0CF82_9ACTN</name>
<evidence type="ECO:0000259" key="1">
    <source>
        <dbReference type="SMART" id="SM00960"/>
    </source>
</evidence>
<dbReference type="Proteomes" id="UP000530928">
    <property type="component" value="Unassembled WGS sequence"/>
</dbReference>
<evidence type="ECO:0000313" key="3">
    <source>
        <dbReference type="Proteomes" id="UP000530928"/>
    </source>
</evidence>
<feature type="domain" description="Roadblock/LAMTOR2" evidence="1">
    <location>
        <begin position="10"/>
        <end position="99"/>
    </location>
</feature>
<dbReference type="Pfam" id="PF03259">
    <property type="entry name" value="Robl_LC7"/>
    <property type="match status" value="1"/>
</dbReference>
<dbReference type="EMBL" id="JACDUR010000001">
    <property type="protein sequence ID" value="MBA2889937.1"/>
    <property type="molecule type" value="Genomic_DNA"/>
</dbReference>
<sequence length="134" mass="13525">MASDDDSELIAVMRALREQVVGVTDVAVATRDGLLIAADSGEEVDLDRLAALAAATLGLASGGGAAVDRGVPGQVTLEYSSGYLAVRPVGSTALMVVLGDRGMDLAGFRAHAQAAVEGLGTLLAAEKVHAHTDI</sequence>